<dbReference type="InterPro" id="IPR000700">
    <property type="entry name" value="PAS-assoc_C"/>
</dbReference>
<dbReference type="RefSeq" id="WP_089925028.1">
    <property type="nucleotide sequence ID" value="NZ_FOFV01000022.1"/>
</dbReference>
<dbReference type="PANTHER" id="PTHR24422:SF10">
    <property type="entry name" value="CHEMOTAXIS PROTEIN METHYLTRANSFERASE 2"/>
    <property type="match status" value="1"/>
</dbReference>
<dbReference type="STRING" id="65499.SAMN04488000_12223"/>
<dbReference type="InterPro" id="IPR013767">
    <property type="entry name" value="PAS_fold"/>
</dbReference>
<dbReference type="SUPFAM" id="SSF53335">
    <property type="entry name" value="S-adenosyl-L-methionine-dependent methyltransferases"/>
    <property type="match status" value="1"/>
</dbReference>
<dbReference type="InterPro" id="IPR035965">
    <property type="entry name" value="PAS-like_dom_sf"/>
</dbReference>
<feature type="domain" description="PAC" evidence="3">
    <location>
        <begin position="369"/>
        <end position="421"/>
    </location>
</feature>
<dbReference type="Proteomes" id="UP000199503">
    <property type="component" value="Unassembled WGS sequence"/>
</dbReference>
<dbReference type="Pfam" id="PF01739">
    <property type="entry name" value="CheR"/>
    <property type="match status" value="1"/>
</dbReference>
<protein>
    <submittedName>
        <fullName evidence="5">Two-component system, chemotaxis family, CheB/CheR fusion protein</fullName>
    </submittedName>
</protein>
<evidence type="ECO:0000256" key="1">
    <source>
        <dbReference type="SAM" id="Coils"/>
    </source>
</evidence>
<keyword evidence="1" id="KW-0175">Coiled coil</keyword>
<dbReference type="GO" id="GO:0006355">
    <property type="term" value="P:regulation of DNA-templated transcription"/>
    <property type="evidence" value="ECO:0007669"/>
    <property type="project" value="InterPro"/>
</dbReference>
<dbReference type="Pfam" id="PF03705">
    <property type="entry name" value="CheR_N"/>
    <property type="match status" value="1"/>
</dbReference>
<dbReference type="InterPro" id="IPR000014">
    <property type="entry name" value="PAS"/>
</dbReference>
<dbReference type="SMART" id="SM00138">
    <property type="entry name" value="MeTrc"/>
    <property type="match status" value="1"/>
</dbReference>
<dbReference type="SUPFAM" id="SSF55785">
    <property type="entry name" value="PYP-like sensor domain (PAS domain)"/>
    <property type="match status" value="2"/>
</dbReference>
<evidence type="ECO:0000313" key="6">
    <source>
        <dbReference type="Proteomes" id="UP000199503"/>
    </source>
</evidence>
<dbReference type="Gene3D" id="1.10.287.620">
    <property type="entry name" value="Helix Hairpins"/>
    <property type="match status" value="1"/>
</dbReference>
<name>A0A1H9WFT1_9PSEU</name>
<dbReference type="CDD" id="cd00130">
    <property type="entry name" value="PAS"/>
    <property type="match status" value="2"/>
</dbReference>
<dbReference type="OrthoDB" id="9816309at2"/>
<dbReference type="InterPro" id="IPR013656">
    <property type="entry name" value="PAS_4"/>
</dbReference>
<dbReference type="InterPro" id="IPR000780">
    <property type="entry name" value="CheR_MeTrfase"/>
</dbReference>
<gene>
    <name evidence="5" type="ORF">SAMN04488000_12223</name>
</gene>
<dbReference type="InterPro" id="IPR050903">
    <property type="entry name" value="Bact_Chemotaxis_MeTrfase"/>
</dbReference>
<dbReference type="PRINTS" id="PR00996">
    <property type="entry name" value="CHERMTFRASE"/>
</dbReference>
<dbReference type="Gene3D" id="3.30.450.20">
    <property type="entry name" value="PAS domain"/>
    <property type="match status" value="2"/>
</dbReference>
<dbReference type="InterPro" id="IPR022641">
    <property type="entry name" value="CheR_N"/>
</dbReference>
<dbReference type="PROSITE" id="PS50112">
    <property type="entry name" value="PAS"/>
    <property type="match status" value="1"/>
</dbReference>
<dbReference type="Pfam" id="PF08448">
    <property type="entry name" value="PAS_4"/>
    <property type="match status" value="1"/>
</dbReference>
<dbReference type="SUPFAM" id="SSF47757">
    <property type="entry name" value="Chemotaxis receptor methyltransferase CheR, N-terminal domain"/>
    <property type="match status" value="1"/>
</dbReference>
<feature type="domain" description="CheR-type methyltransferase" evidence="4">
    <location>
        <begin position="1"/>
        <end position="272"/>
    </location>
</feature>
<dbReference type="Pfam" id="PF00989">
    <property type="entry name" value="PAS"/>
    <property type="match status" value="1"/>
</dbReference>
<evidence type="ECO:0000259" key="2">
    <source>
        <dbReference type="PROSITE" id="PS50112"/>
    </source>
</evidence>
<keyword evidence="6" id="KW-1185">Reference proteome</keyword>
<dbReference type="PROSITE" id="PS50123">
    <property type="entry name" value="CHER"/>
    <property type="match status" value="1"/>
</dbReference>
<proteinExistence type="predicted"/>
<sequence length="615" mass="68087">MNDRLPTPGPGVEDVLQHLEEARGSDFTGYERAGLIRRVRHRMSELGIGDHAGYVEHLRADAGEVSALVDAVPADVPGFLRDPEAWTSLREQGVPAILAERGPHDPIRVWSAGCASGEEAYSLAIAFAEVVGIEQFRQRVKIYATDVDDEALAKARLASYGERELRGVPPELIARYFERQNGHHRFRKDLRRSIVFGRNDLEQDAPISRLDLLVCRNTLTYLDQRTRSEVLGRFHFALAPGGVLFLGKAEALPHHSPVFDPLDHERRLFRKAPTGSPPARSPSEVVHHRGVNVGGIDALEEQAFSSSPVAQVVVTADGVVALVNGQAETLFEVSAEDVGQPLRDLELSYRPIELRGYVEQARLERKSLRVKDVEWLRNTGGALWLEVHVDPLIGADDTVIGVAVAFHDVTAARKLVEELAFTKRQLEAAYGELQSTNEETETTNEELQSTVEELETTSEEFQSTNEELETMNEELHSTNDELQTINDVLRERSSELDRVNGFLESVLTSLRAGVVVLDPQLRVLAWNRGAEDLWGLRREEAEGEHLLNLDIGLPVADLRPVVRPALSDPAFSGEVELTAVNRRGRTVLVRVVCTPLRRGGGGPAGAILVMEQRRG</sequence>
<reference evidence="6" key="1">
    <citation type="submission" date="2016-10" db="EMBL/GenBank/DDBJ databases">
        <authorList>
            <person name="Varghese N."/>
            <person name="Submissions S."/>
        </authorList>
    </citation>
    <scope>NUCLEOTIDE SEQUENCE [LARGE SCALE GENOMIC DNA]</scope>
    <source>
        <strain evidence="6">DSM 44437</strain>
    </source>
</reference>
<evidence type="ECO:0000313" key="5">
    <source>
        <dbReference type="EMBL" id="SES32333.1"/>
    </source>
</evidence>
<evidence type="ECO:0000259" key="3">
    <source>
        <dbReference type="PROSITE" id="PS50113"/>
    </source>
</evidence>
<dbReference type="CDD" id="cd02440">
    <property type="entry name" value="AdoMet_MTases"/>
    <property type="match status" value="1"/>
</dbReference>
<dbReference type="InterPro" id="IPR029063">
    <property type="entry name" value="SAM-dependent_MTases_sf"/>
</dbReference>
<dbReference type="NCBIfam" id="TIGR00229">
    <property type="entry name" value="sensory_box"/>
    <property type="match status" value="2"/>
</dbReference>
<dbReference type="InterPro" id="IPR022642">
    <property type="entry name" value="CheR_C"/>
</dbReference>
<dbReference type="AlphaFoldDB" id="A0A1H9WFT1"/>
<organism evidence="5 6">
    <name type="scientific">Lentzea albida</name>
    <dbReference type="NCBI Taxonomy" id="65499"/>
    <lineage>
        <taxon>Bacteria</taxon>
        <taxon>Bacillati</taxon>
        <taxon>Actinomycetota</taxon>
        <taxon>Actinomycetes</taxon>
        <taxon>Pseudonocardiales</taxon>
        <taxon>Pseudonocardiaceae</taxon>
        <taxon>Lentzea</taxon>
    </lineage>
</organism>
<dbReference type="GO" id="GO:0008757">
    <property type="term" value="F:S-adenosylmethionine-dependent methyltransferase activity"/>
    <property type="evidence" value="ECO:0007669"/>
    <property type="project" value="InterPro"/>
</dbReference>
<dbReference type="SMART" id="SM00091">
    <property type="entry name" value="PAS"/>
    <property type="match status" value="2"/>
</dbReference>
<dbReference type="PROSITE" id="PS50113">
    <property type="entry name" value="PAC"/>
    <property type="match status" value="1"/>
</dbReference>
<evidence type="ECO:0000259" key="4">
    <source>
        <dbReference type="PROSITE" id="PS50123"/>
    </source>
</evidence>
<accession>A0A1H9WFT1</accession>
<dbReference type="Gene3D" id="3.40.50.150">
    <property type="entry name" value="Vaccinia Virus protein VP39"/>
    <property type="match status" value="1"/>
</dbReference>
<feature type="coiled-coil region" evidence="1">
    <location>
        <begin position="412"/>
        <end position="492"/>
    </location>
</feature>
<feature type="domain" description="PAS" evidence="2">
    <location>
        <begin position="499"/>
        <end position="547"/>
    </location>
</feature>
<dbReference type="EMBL" id="FOFV01000022">
    <property type="protein sequence ID" value="SES32333.1"/>
    <property type="molecule type" value="Genomic_DNA"/>
</dbReference>
<dbReference type="PANTHER" id="PTHR24422">
    <property type="entry name" value="CHEMOTAXIS PROTEIN METHYLTRANSFERASE"/>
    <property type="match status" value="1"/>
</dbReference>